<evidence type="ECO:0000313" key="2">
    <source>
        <dbReference type="Proteomes" id="UP000748531"/>
    </source>
</evidence>
<dbReference type="AlphaFoldDB" id="A0A8J4WLP0"/>
<proteinExistence type="predicted"/>
<dbReference type="EMBL" id="LUCH01000284">
    <property type="protein sequence ID" value="KAF5405564.1"/>
    <property type="molecule type" value="Genomic_DNA"/>
</dbReference>
<organism evidence="1 2">
    <name type="scientific">Paragonimus heterotremus</name>
    <dbReference type="NCBI Taxonomy" id="100268"/>
    <lineage>
        <taxon>Eukaryota</taxon>
        <taxon>Metazoa</taxon>
        <taxon>Spiralia</taxon>
        <taxon>Lophotrochozoa</taxon>
        <taxon>Platyhelminthes</taxon>
        <taxon>Trematoda</taxon>
        <taxon>Digenea</taxon>
        <taxon>Plagiorchiida</taxon>
        <taxon>Troglotremata</taxon>
        <taxon>Troglotrematidae</taxon>
        <taxon>Paragonimus</taxon>
    </lineage>
</organism>
<dbReference type="OrthoDB" id="6222988at2759"/>
<dbReference type="Proteomes" id="UP000748531">
    <property type="component" value="Unassembled WGS sequence"/>
</dbReference>
<sequence>MLYNFSALLQGVSKNCSQYLMIIILNSYNVAVVRFKNFILRNRFVLTQNTGTFIGITFADFQATQLCQKWSASEVPFLFVFDDSAGISKFLKEIRLFDLYNTMSDICAVPLTNAFRSVENKYNYIYVYLTAFSFLEITLHDIEYPKQFREYVSRLPDLATKHKGVFVAGTKSLKIDSGKRVPNYIVASQWTHKEYFEDFLKDSKCLALVIVKLSYVSQLLVSRSLHVIFLGRSHTDGKLWYLYDHIANNISQNDFCMRKKLYTVAENILIQKYI</sequence>
<reference evidence="1" key="1">
    <citation type="submission" date="2019-05" db="EMBL/GenBank/DDBJ databases">
        <title>Annotation for the trematode Paragonimus heterotremus.</title>
        <authorList>
            <person name="Choi Y.-J."/>
        </authorList>
    </citation>
    <scope>NUCLEOTIDE SEQUENCE</scope>
    <source>
        <strain evidence="1">LC</strain>
    </source>
</reference>
<comment type="caution">
    <text evidence="1">The sequence shown here is derived from an EMBL/GenBank/DDBJ whole genome shotgun (WGS) entry which is preliminary data.</text>
</comment>
<keyword evidence="2" id="KW-1185">Reference proteome</keyword>
<protein>
    <submittedName>
        <fullName evidence="1">Uncharacterized protein</fullName>
    </submittedName>
</protein>
<gene>
    <name evidence="1" type="ORF">PHET_00872</name>
</gene>
<name>A0A8J4WLP0_9TREM</name>
<evidence type="ECO:0000313" key="1">
    <source>
        <dbReference type="EMBL" id="KAF5405564.1"/>
    </source>
</evidence>
<accession>A0A8J4WLP0</accession>